<dbReference type="AlphaFoldDB" id="A0A1C4XUF7"/>
<dbReference type="Gene3D" id="2.60.120.10">
    <property type="entry name" value="Jelly Rolls"/>
    <property type="match status" value="1"/>
</dbReference>
<feature type="domain" description="DnaJ homologue subfamily C member 28 conserved" evidence="2">
    <location>
        <begin position="170"/>
        <end position="239"/>
    </location>
</feature>
<dbReference type="InterPro" id="IPR018961">
    <property type="entry name" value="DnaJ_homolog_subfam-C_membr-28"/>
</dbReference>
<feature type="region of interest" description="Disordered" evidence="1">
    <location>
        <begin position="297"/>
        <end position="323"/>
    </location>
</feature>
<protein>
    <submittedName>
        <fullName evidence="4">ChrR Cupin-like domain-containing protein</fullName>
    </submittedName>
</protein>
<dbReference type="InterPro" id="IPR014710">
    <property type="entry name" value="RmlC-like_jellyroll"/>
</dbReference>
<evidence type="ECO:0000259" key="2">
    <source>
        <dbReference type="Pfam" id="PF09350"/>
    </source>
</evidence>
<evidence type="ECO:0000259" key="3">
    <source>
        <dbReference type="Pfam" id="PF12973"/>
    </source>
</evidence>
<feature type="compositionally biased region" description="Basic residues" evidence="1">
    <location>
        <begin position="308"/>
        <end position="323"/>
    </location>
</feature>
<evidence type="ECO:0000256" key="1">
    <source>
        <dbReference type="SAM" id="MobiDB-lite"/>
    </source>
</evidence>
<organism evidence="4 5">
    <name type="scientific">Micromonospora haikouensis</name>
    <dbReference type="NCBI Taxonomy" id="686309"/>
    <lineage>
        <taxon>Bacteria</taxon>
        <taxon>Bacillati</taxon>
        <taxon>Actinomycetota</taxon>
        <taxon>Actinomycetes</taxon>
        <taxon>Micromonosporales</taxon>
        <taxon>Micromonosporaceae</taxon>
        <taxon>Micromonospora</taxon>
    </lineage>
</organism>
<sequence>MPNRTRKRRRRLAAEWRPTRAATASTRQIRLLTAVRVEAAPVRELFPGIRLRPLWRGPHGAQAAVLEMDPGASWPRRDVHAPGPEEVYVLDGTFHDGARDYPAGTFLHAPAGSWHVPATVTGCRLFLFYPGGLGHRTQAVGHRAPVAGTAGRVPWIRGGAGVSDRWEAAAEAQIRTAQERGEFDNLPGAGRPLPGRGTPYDESWWIKSFLEREKLPSDLLLPTPLLLRRRIERVPDEVRDLPTEAAVRAYVADLNREVVAWLRNPTGPQVVVRPANADEVVAGWRAARERAHAEAVAAARSAPGPQHGPRRRWQWPWRGPRRS</sequence>
<dbReference type="Pfam" id="PF12973">
    <property type="entry name" value="Cupin_7"/>
    <property type="match status" value="1"/>
</dbReference>
<proteinExistence type="predicted"/>
<dbReference type="EMBL" id="FMCW01000030">
    <property type="protein sequence ID" value="SCF12139.1"/>
    <property type="molecule type" value="Genomic_DNA"/>
</dbReference>
<accession>A0A1C4XUF7</accession>
<name>A0A1C4XUF7_9ACTN</name>
<gene>
    <name evidence="4" type="ORF">GA0070558_13016</name>
</gene>
<dbReference type="SUPFAM" id="SSF51182">
    <property type="entry name" value="RmlC-like cupins"/>
    <property type="match status" value="1"/>
</dbReference>
<dbReference type="RefSeq" id="WP_218107103.1">
    <property type="nucleotide sequence ID" value="NZ_FMCW01000030.1"/>
</dbReference>
<evidence type="ECO:0000313" key="5">
    <source>
        <dbReference type="Proteomes" id="UP000199375"/>
    </source>
</evidence>
<dbReference type="Pfam" id="PF09350">
    <property type="entry name" value="DJC28_CD"/>
    <property type="match status" value="1"/>
</dbReference>
<feature type="domain" description="ChrR-like cupin" evidence="3">
    <location>
        <begin position="34"/>
        <end position="127"/>
    </location>
</feature>
<dbReference type="InterPro" id="IPR011051">
    <property type="entry name" value="RmlC_Cupin_sf"/>
</dbReference>
<dbReference type="Proteomes" id="UP000199375">
    <property type="component" value="Unassembled WGS sequence"/>
</dbReference>
<dbReference type="InterPro" id="IPR025979">
    <property type="entry name" value="ChrR-like_cupin_dom"/>
</dbReference>
<evidence type="ECO:0000313" key="4">
    <source>
        <dbReference type="EMBL" id="SCF12139.1"/>
    </source>
</evidence>
<reference evidence="4 5" key="1">
    <citation type="submission" date="2016-06" db="EMBL/GenBank/DDBJ databases">
        <authorList>
            <person name="Kjaerup R.B."/>
            <person name="Dalgaard T.S."/>
            <person name="Juul-Madsen H.R."/>
        </authorList>
    </citation>
    <scope>NUCLEOTIDE SEQUENCE [LARGE SCALE GENOMIC DNA]</scope>
    <source>
        <strain evidence="4 5">DSM 45626</strain>
    </source>
</reference>